<dbReference type="GO" id="GO:0008270">
    <property type="term" value="F:zinc ion binding"/>
    <property type="evidence" value="ECO:0007669"/>
    <property type="project" value="UniProtKB-UniRule"/>
</dbReference>
<evidence type="ECO:0000256" key="1">
    <source>
        <dbReference type="ARBA" id="ARBA00004606"/>
    </source>
</evidence>
<dbReference type="InterPro" id="IPR014782">
    <property type="entry name" value="Peptidase_M1_dom"/>
</dbReference>
<evidence type="ECO:0000256" key="2">
    <source>
        <dbReference type="ARBA" id="ARBA00004609"/>
    </source>
</evidence>
<dbReference type="GO" id="GO:0042277">
    <property type="term" value="F:peptide binding"/>
    <property type="evidence" value="ECO:0007669"/>
    <property type="project" value="TreeGrafter"/>
</dbReference>
<dbReference type="OMA" id="VFGDENW"/>
<keyword evidence="28" id="KW-1185">Reference proteome</keyword>
<keyword evidence="7 22" id="KW-0645">Protease</keyword>
<evidence type="ECO:0000256" key="15">
    <source>
        <dbReference type="ARBA" id="ARBA00023049"/>
    </source>
</evidence>
<dbReference type="KEGG" id="hst:105180905"/>
<feature type="site" description="Transition state stabilizer" evidence="21">
    <location>
        <position position="423"/>
    </location>
</feature>
<dbReference type="CDD" id="cd09601">
    <property type="entry name" value="M1_APN-Q_like"/>
    <property type="match status" value="1"/>
</dbReference>
<keyword evidence="10 23" id="KW-0732">Signal</keyword>
<comment type="cofactor">
    <cofactor evidence="20 22">
        <name>Zn(2+)</name>
        <dbReference type="ChEBI" id="CHEBI:29105"/>
    </cofactor>
    <text evidence="20 22">Binds 1 zinc ion per subunit.</text>
</comment>
<dbReference type="SUPFAM" id="SSF55486">
    <property type="entry name" value="Metalloproteases ('zincins'), catalytic domain"/>
    <property type="match status" value="1"/>
</dbReference>
<comment type="subcellular location">
    <subcellularLocation>
        <location evidence="2">Cell membrane</location>
        <topology evidence="2">Lipid-anchor</topology>
        <topology evidence="2">GPI-anchor</topology>
    </subcellularLocation>
    <subcellularLocation>
        <location evidence="1">Membrane</location>
        <topology evidence="1">Single-pass type II membrane protein</topology>
    </subcellularLocation>
</comment>
<evidence type="ECO:0000256" key="6">
    <source>
        <dbReference type="ARBA" id="ARBA00022622"/>
    </source>
</evidence>
<dbReference type="Gene3D" id="2.60.40.1730">
    <property type="entry name" value="tricorn interacting facor f3 domain"/>
    <property type="match status" value="1"/>
</dbReference>
<dbReference type="InterPro" id="IPR045357">
    <property type="entry name" value="Aminopeptidase_N-like_N"/>
</dbReference>
<evidence type="ECO:0000256" key="3">
    <source>
        <dbReference type="ARBA" id="ARBA00010136"/>
    </source>
</evidence>
<keyword evidence="9 20" id="KW-0479">Metal-binding</keyword>
<dbReference type="Proteomes" id="UP000008237">
    <property type="component" value="Unassembled WGS sequence"/>
</dbReference>
<evidence type="ECO:0000259" key="24">
    <source>
        <dbReference type="Pfam" id="PF01433"/>
    </source>
</evidence>
<evidence type="ECO:0000256" key="5">
    <source>
        <dbReference type="ARBA" id="ARBA00022475"/>
    </source>
</evidence>
<evidence type="ECO:0000256" key="13">
    <source>
        <dbReference type="ARBA" id="ARBA00022968"/>
    </source>
</evidence>
<accession>E2BB85</accession>
<evidence type="ECO:0000256" key="4">
    <source>
        <dbReference type="ARBA" id="ARBA00022438"/>
    </source>
</evidence>
<dbReference type="InterPro" id="IPR034016">
    <property type="entry name" value="M1_APN-typ"/>
</dbReference>
<feature type="domain" description="Peptidase M1 membrane alanine aminopeptidase" evidence="24">
    <location>
        <begin position="268"/>
        <end position="490"/>
    </location>
</feature>
<dbReference type="Gene3D" id="2.60.40.1910">
    <property type="match status" value="1"/>
</dbReference>
<dbReference type="STRING" id="610380.E2BB85"/>
<evidence type="ECO:0000259" key="26">
    <source>
        <dbReference type="Pfam" id="PF17900"/>
    </source>
</evidence>
<feature type="binding site" evidence="20">
    <location>
        <position position="360"/>
    </location>
    <ligand>
        <name>Zn(2+)</name>
        <dbReference type="ChEBI" id="CHEBI:29105"/>
        <note>catalytic</note>
    </ligand>
</feature>
<dbReference type="Gene3D" id="1.25.50.20">
    <property type="match status" value="1"/>
</dbReference>
<feature type="domain" description="ERAP1-like C-terminal" evidence="25">
    <location>
        <begin position="574"/>
        <end position="869"/>
    </location>
</feature>
<evidence type="ECO:0000256" key="12">
    <source>
        <dbReference type="ARBA" id="ARBA00022833"/>
    </source>
</evidence>
<gene>
    <name evidence="27" type="ORF">EAI_16603</name>
</gene>
<feature type="signal peptide" evidence="23">
    <location>
        <begin position="1"/>
        <end position="19"/>
    </location>
</feature>
<feature type="binding site" evidence="20">
    <location>
        <position position="337"/>
    </location>
    <ligand>
        <name>Zn(2+)</name>
        <dbReference type="ChEBI" id="CHEBI:29105"/>
        <note>catalytic</note>
    </ligand>
</feature>
<proteinExistence type="inferred from homology"/>
<evidence type="ECO:0000256" key="10">
    <source>
        <dbReference type="ARBA" id="ARBA00022729"/>
    </source>
</evidence>
<evidence type="ECO:0000256" key="14">
    <source>
        <dbReference type="ARBA" id="ARBA00022989"/>
    </source>
</evidence>
<dbReference type="GO" id="GO:0043171">
    <property type="term" value="P:peptide catabolic process"/>
    <property type="evidence" value="ECO:0007669"/>
    <property type="project" value="TreeGrafter"/>
</dbReference>
<dbReference type="InterPro" id="IPR042097">
    <property type="entry name" value="Aminopeptidase_N-like_N_sf"/>
</dbReference>
<keyword evidence="13" id="KW-0735">Signal-anchor</keyword>
<dbReference type="Pfam" id="PF11838">
    <property type="entry name" value="ERAP1_C"/>
    <property type="match status" value="1"/>
</dbReference>
<evidence type="ECO:0000256" key="9">
    <source>
        <dbReference type="ARBA" id="ARBA00022723"/>
    </source>
</evidence>
<dbReference type="GO" id="GO:0070006">
    <property type="term" value="F:metalloaminopeptidase activity"/>
    <property type="evidence" value="ECO:0007669"/>
    <property type="project" value="TreeGrafter"/>
</dbReference>
<evidence type="ECO:0000256" key="22">
    <source>
        <dbReference type="RuleBase" id="RU364040"/>
    </source>
</evidence>
<dbReference type="AlphaFoldDB" id="E2BB85"/>
<keyword evidence="15 22" id="KW-0482">Metalloprotease</keyword>
<evidence type="ECO:0000256" key="17">
    <source>
        <dbReference type="ARBA" id="ARBA00023180"/>
    </source>
</evidence>
<keyword evidence="6" id="KW-0336">GPI-anchor</keyword>
<dbReference type="FunFam" id="1.10.390.10:FF:000013">
    <property type="entry name" value="Aminopeptidase N"/>
    <property type="match status" value="1"/>
</dbReference>
<dbReference type="InParanoid" id="E2BB85"/>
<dbReference type="GO" id="GO:0005886">
    <property type="term" value="C:plasma membrane"/>
    <property type="evidence" value="ECO:0007669"/>
    <property type="project" value="UniProtKB-SubCell"/>
</dbReference>
<dbReference type="PANTHER" id="PTHR11533:SF290">
    <property type="entry name" value="AMINOPEPTIDASE"/>
    <property type="match status" value="1"/>
</dbReference>
<dbReference type="GO" id="GO:0098552">
    <property type="term" value="C:side of membrane"/>
    <property type="evidence" value="ECO:0007669"/>
    <property type="project" value="UniProtKB-KW"/>
</dbReference>
<dbReference type="EMBL" id="GL446946">
    <property type="protein sequence ID" value="EFN87058.1"/>
    <property type="molecule type" value="Genomic_DNA"/>
</dbReference>
<dbReference type="PRINTS" id="PR00756">
    <property type="entry name" value="ALADIPTASE"/>
</dbReference>
<dbReference type="SUPFAM" id="SSF63737">
    <property type="entry name" value="Leukotriene A4 hydrolase N-terminal domain"/>
    <property type="match status" value="1"/>
</dbReference>
<keyword evidence="14" id="KW-1133">Transmembrane helix</keyword>
<name>E2BB85_HARSA</name>
<evidence type="ECO:0000256" key="19">
    <source>
        <dbReference type="PIRSR" id="PIRSR634016-1"/>
    </source>
</evidence>
<dbReference type="EC" id="3.4.11.-" evidence="22"/>
<dbReference type="InterPro" id="IPR024571">
    <property type="entry name" value="ERAP1-like_C_dom"/>
</dbReference>
<comment type="similarity">
    <text evidence="3 22">Belongs to the peptidase M1 family.</text>
</comment>
<evidence type="ECO:0000313" key="28">
    <source>
        <dbReference type="Proteomes" id="UP000008237"/>
    </source>
</evidence>
<dbReference type="GO" id="GO:0005615">
    <property type="term" value="C:extracellular space"/>
    <property type="evidence" value="ECO:0007669"/>
    <property type="project" value="TreeGrafter"/>
</dbReference>
<dbReference type="InterPro" id="IPR027268">
    <property type="entry name" value="Peptidase_M4/M1_CTD_sf"/>
</dbReference>
<feature type="active site" description="Proton acceptor" evidence="19">
    <location>
        <position position="338"/>
    </location>
</feature>
<dbReference type="InterPro" id="IPR050344">
    <property type="entry name" value="Peptidase_M1_aminopeptidases"/>
</dbReference>
<feature type="domain" description="Aminopeptidase N-like N-terminal" evidence="26">
    <location>
        <begin position="43"/>
        <end position="233"/>
    </location>
</feature>
<evidence type="ECO:0000259" key="25">
    <source>
        <dbReference type="Pfam" id="PF11838"/>
    </source>
</evidence>
<evidence type="ECO:0000256" key="21">
    <source>
        <dbReference type="PIRSR" id="PIRSR634016-4"/>
    </source>
</evidence>
<evidence type="ECO:0000256" key="8">
    <source>
        <dbReference type="ARBA" id="ARBA00022692"/>
    </source>
</evidence>
<evidence type="ECO:0000256" key="23">
    <source>
        <dbReference type="SAM" id="SignalP"/>
    </source>
</evidence>
<keyword evidence="4 22" id="KW-0031">Aminopeptidase</keyword>
<keyword evidence="11 22" id="KW-0378">Hydrolase</keyword>
<dbReference type="Gene3D" id="1.10.390.10">
    <property type="entry name" value="Neutral Protease Domain 2"/>
    <property type="match status" value="1"/>
</dbReference>
<dbReference type="GO" id="GO:0006508">
    <property type="term" value="P:proteolysis"/>
    <property type="evidence" value="ECO:0007669"/>
    <property type="project" value="UniProtKB-KW"/>
</dbReference>
<dbReference type="InterPro" id="IPR001930">
    <property type="entry name" value="Peptidase_M1"/>
</dbReference>
<dbReference type="Pfam" id="PF17900">
    <property type="entry name" value="Peptidase_M1_N"/>
    <property type="match status" value="1"/>
</dbReference>
<evidence type="ECO:0000256" key="20">
    <source>
        <dbReference type="PIRSR" id="PIRSR634016-3"/>
    </source>
</evidence>
<evidence type="ECO:0000256" key="18">
    <source>
        <dbReference type="ARBA" id="ARBA00023288"/>
    </source>
</evidence>
<evidence type="ECO:0000256" key="11">
    <source>
        <dbReference type="ARBA" id="ARBA00022801"/>
    </source>
</evidence>
<dbReference type="OrthoDB" id="510539at2759"/>
<keyword evidence="17" id="KW-0325">Glycoprotein</keyword>
<dbReference type="PhylomeDB" id="E2BB85"/>
<organism evidence="28">
    <name type="scientific">Harpegnathos saltator</name>
    <name type="common">Jerdon's jumping ant</name>
    <dbReference type="NCBI Taxonomy" id="610380"/>
    <lineage>
        <taxon>Eukaryota</taxon>
        <taxon>Metazoa</taxon>
        <taxon>Ecdysozoa</taxon>
        <taxon>Arthropoda</taxon>
        <taxon>Hexapoda</taxon>
        <taxon>Insecta</taxon>
        <taxon>Pterygota</taxon>
        <taxon>Neoptera</taxon>
        <taxon>Endopterygota</taxon>
        <taxon>Hymenoptera</taxon>
        <taxon>Apocrita</taxon>
        <taxon>Aculeata</taxon>
        <taxon>Formicoidea</taxon>
        <taxon>Formicidae</taxon>
        <taxon>Ponerinae</taxon>
        <taxon>Ponerini</taxon>
        <taxon>Harpegnathos</taxon>
    </lineage>
</organism>
<dbReference type="GO" id="GO:0005737">
    <property type="term" value="C:cytoplasm"/>
    <property type="evidence" value="ECO:0007669"/>
    <property type="project" value="TreeGrafter"/>
</dbReference>
<keyword evidence="16" id="KW-0472">Membrane</keyword>
<feature type="chain" id="PRO_5003157732" description="Aminopeptidase" evidence="23">
    <location>
        <begin position="20"/>
        <end position="898"/>
    </location>
</feature>
<sequence length="898" mass="104648">MEFVKLLLKIAMMFIIVTALPFNDNPEDGSQTAVNYRLPDNAVPVHYNIKLIPYIVEDNFTFDGESNIDIVICRATRDLHLHEMELTIDEEATSLVSSDDVVYTPKAHNYDNVTQILNLNFNDELSPGHYTLNIKFVGILNDKLEGFFRTSYQNEEDYKVWLAVTHFEATSARRAFPCWDEPALKATFNISIKHQQNYTALSNMPARAHSDECDEDGMIWTHFDTTPIMSTYLVAFVVSDYIRIPNADGTVNMWSRSELAPYSTWAQQIAQRSGELLTQYTNSTDKMPKMDHVASPEFSAGAMENWGLIIYTEDDFTYNEAVDTTKQKHRIAVVAAHEMAHQWFGNVVSPLWWSYIWLNEGFASFFESYILDKMFEDWRMMDLFVIEKQHSAFQYDVAKEVMPISAEVNSPEEINSLFEISSYRKAPVILRMLQHFVTDKVFRNGLIKYLNTHQFSSATSDDLWNALQAALDESDVPHNDYKLKDVMDTWITQRHYPVVHVTRNYDTGEVILTQEHFRPDEKSNEKDAVDQDKWWIPITFTTQSNPDFSNTVPTYWLKPQDQNITISGIDSNDWLIINLQQTGYYLVNYDETNWKKIADYLDTDDYKKIHVLNRAQLINDAYHFLMANQLNFSTFLDIAIYLVKEMEYIPWYTMFTIFSVLSDVFKILGVEFLKEPLFETVNGLVESVGYEESLTEDDFTKLKRVAALNWACHFGHPECRRMATAKLDEYLEDPETHKIPPNLKEWTLCKGMMNASLSTWNKMFDRMQMNDSDYMILIYLACSENTEIIINYLNVNDSIVDEYMYHTIYDEVLSKHANKDPIFDYVLANMEKIISRGIEERYALDVIINNVFSSQKLDKMNEFVKTNYKEDKDLIEYVSEKLNGRSDKLLKYVINFIS</sequence>
<reference evidence="27 28" key="1">
    <citation type="journal article" date="2010" name="Science">
        <title>Genomic comparison of the ants Camponotus floridanus and Harpegnathos saltator.</title>
        <authorList>
            <person name="Bonasio R."/>
            <person name="Zhang G."/>
            <person name="Ye C."/>
            <person name="Mutti N.S."/>
            <person name="Fang X."/>
            <person name="Qin N."/>
            <person name="Donahue G."/>
            <person name="Yang P."/>
            <person name="Li Q."/>
            <person name="Li C."/>
            <person name="Zhang P."/>
            <person name="Huang Z."/>
            <person name="Berger S.L."/>
            <person name="Reinberg D."/>
            <person name="Wang J."/>
            <person name="Liebig J."/>
        </authorList>
    </citation>
    <scope>NUCLEOTIDE SEQUENCE [LARGE SCALE GENOMIC DNA]</scope>
    <source>
        <strain evidence="27 28">R22 G/1</strain>
    </source>
</reference>
<protein>
    <recommendedName>
        <fullName evidence="22">Aminopeptidase</fullName>
        <ecNumber evidence="22">3.4.11.-</ecNumber>
    </recommendedName>
</protein>
<dbReference type="FunFam" id="2.60.40.1730:FF:000012">
    <property type="entry name" value="Aminopeptidase N"/>
    <property type="match status" value="1"/>
</dbReference>
<keyword evidence="5" id="KW-1003">Cell membrane</keyword>
<dbReference type="FunFam" id="2.60.40.1910:FF:000008">
    <property type="entry name" value="Aminopeptidase"/>
    <property type="match status" value="1"/>
</dbReference>
<keyword evidence="18" id="KW-0449">Lipoprotein</keyword>
<evidence type="ECO:0000256" key="7">
    <source>
        <dbReference type="ARBA" id="ARBA00022670"/>
    </source>
</evidence>
<dbReference type="PANTHER" id="PTHR11533">
    <property type="entry name" value="PROTEASE M1 ZINC METALLOPROTEASE"/>
    <property type="match status" value="1"/>
</dbReference>
<keyword evidence="8" id="KW-0812">Transmembrane</keyword>
<feature type="binding site" evidence="20">
    <location>
        <position position="341"/>
    </location>
    <ligand>
        <name>Zn(2+)</name>
        <dbReference type="ChEBI" id="CHEBI:29105"/>
        <note>catalytic</note>
    </ligand>
</feature>
<keyword evidence="12 20" id="KW-0862">Zinc</keyword>
<evidence type="ECO:0000313" key="27">
    <source>
        <dbReference type="EMBL" id="EFN87058.1"/>
    </source>
</evidence>
<dbReference type="Pfam" id="PF01433">
    <property type="entry name" value="Peptidase_M1"/>
    <property type="match status" value="1"/>
</dbReference>
<evidence type="ECO:0000256" key="16">
    <source>
        <dbReference type="ARBA" id="ARBA00023136"/>
    </source>
</evidence>